<name>A0ACD5UUB8_AVESA</name>
<reference evidence="1" key="2">
    <citation type="submission" date="2025-09" db="UniProtKB">
        <authorList>
            <consortium name="EnsemblPlants"/>
        </authorList>
    </citation>
    <scope>IDENTIFICATION</scope>
</reference>
<protein>
    <submittedName>
        <fullName evidence="1">Uncharacterized protein</fullName>
    </submittedName>
</protein>
<reference evidence="1" key="1">
    <citation type="submission" date="2021-05" db="EMBL/GenBank/DDBJ databases">
        <authorList>
            <person name="Scholz U."/>
            <person name="Mascher M."/>
            <person name="Fiebig A."/>
        </authorList>
    </citation>
    <scope>NUCLEOTIDE SEQUENCE [LARGE SCALE GENOMIC DNA]</scope>
</reference>
<organism evidence="1 2">
    <name type="scientific">Avena sativa</name>
    <name type="common">Oat</name>
    <dbReference type="NCBI Taxonomy" id="4498"/>
    <lineage>
        <taxon>Eukaryota</taxon>
        <taxon>Viridiplantae</taxon>
        <taxon>Streptophyta</taxon>
        <taxon>Embryophyta</taxon>
        <taxon>Tracheophyta</taxon>
        <taxon>Spermatophyta</taxon>
        <taxon>Magnoliopsida</taxon>
        <taxon>Liliopsida</taxon>
        <taxon>Poales</taxon>
        <taxon>Poaceae</taxon>
        <taxon>BOP clade</taxon>
        <taxon>Pooideae</taxon>
        <taxon>Poodae</taxon>
        <taxon>Poeae</taxon>
        <taxon>Poeae Chloroplast Group 1 (Aveneae type)</taxon>
        <taxon>Aveninae</taxon>
        <taxon>Avena</taxon>
    </lineage>
</organism>
<accession>A0ACD5UUB8</accession>
<proteinExistence type="predicted"/>
<dbReference type="EnsemblPlants" id="AVESA.00010b.r2.2CG0317260.1">
    <property type="protein sequence ID" value="AVESA.00010b.r2.2CG0317260.1.CDS"/>
    <property type="gene ID" value="AVESA.00010b.r2.2CG0317260"/>
</dbReference>
<sequence length="503" mass="57057">MEALLATLPAAGGGAVVAAAAVVGLAAITRVRMESKKRPNAPPAIPGLPIIGNLHQLMEAKPHKTFAKWSETYGPIYTLNIGALPTVVLNSTEVAKEAMVAKFSSISSRKLTKALSLLSRDKMMVAISDHGDFHKIGKRFAMMGLFGFSAQKQFWDTRKQMMDNMISTFRTSVIDDPHATHDFRKVFRDELFRLSMIQSLGEDVSSVYVEEFGREISKDEICQIIVIDIMQCLSAVDWRDFFPYFNWVPNKSFDTRVTTTEARRTVVMRALINQRKERIESGEARVSYLDFLLENSTLTEEQLMMLVFEVIAGGTETTMMTTEWAMYELARNREKQDRLYQEIQEVCGDDTVTDDHLPRMPYLNAVFHETLRLHPAATLLPPRFIHETTTLAGYQVPAGTEVMINVYGCNMDKNQWEDPEEWRPERFLDSKFDVTDMYKTMSFGAGKRICIGSAQATSISCTAIARFVQEFTWRVREGDEDKGDTVQLTGYKLQPLYVHLSPR</sequence>
<evidence type="ECO:0000313" key="2">
    <source>
        <dbReference type="Proteomes" id="UP001732700"/>
    </source>
</evidence>
<dbReference type="Proteomes" id="UP001732700">
    <property type="component" value="Chromosome 2C"/>
</dbReference>
<keyword evidence="2" id="KW-1185">Reference proteome</keyword>
<evidence type="ECO:0000313" key="1">
    <source>
        <dbReference type="EnsemblPlants" id="AVESA.00010b.r2.2CG0317260.1.CDS"/>
    </source>
</evidence>